<accession>A0A7J8WCF6</accession>
<proteinExistence type="predicted"/>
<gene>
    <name evidence="1" type="ORF">Goklo_024744</name>
</gene>
<sequence>MHVEKREKWMAILQNIQEEDIEWRAHWSLPNEILYRCSDFDWGDGYKKKIREMSNAWNLTRRMKRLVMGPMSTPEYNEWWIRRINDNIPKPS</sequence>
<reference evidence="1 2" key="1">
    <citation type="journal article" date="2019" name="Genome Biol. Evol.">
        <title>Insights into the evolution of the New World diploid cottons (Gossypium, subgenus Houzingenia) based on genome sequencing.</title>
        <authorList>
            <person name="Grover C.E."/>
            <person name="Arick M.A. 2nd"/>
            <person name="Thrash A."/>
            <person name="Conover J.L."/>
            <person name="Sanders W.S."/>
            <person name="Peterson D.G."/>
            <person name="Frelichowski J.E."/>
            <person name="Scheffler J.A."/>
            <person name="Scheffler B.E."/>
            <person name="Wendel J.F."/>
        </authorList>
    </citation>
    <scope>NUCLEOTIDE SEQUENCE [LARGE SCALE GENOMIC DNA]</scope>
    <source>
        <strain evidence="1">57</strain>
        <tissue evidence="1">Leaf</tissue>
    </source>
</reference>
<dbReference type="EMBL" id="JABFAB010245731">
    <property type="protein sequence ID" value="MBA0672755.1"/>
    <property type="molecule type" value="Genomic_DNA"/>
</dbReference>
<dbReference type="Proteomes" id="UP000593573">
    <property type="component" value="Unassembled WGS sequence"/>
</dbReference>
<evidence type="ECO:0000313" key="1">
    <source>
        <dbReference type="EMBL" id="MBA0672755.1"/>
    </source>
</evidence>
<name>A0A7J8WCF6_9ROSI</name>
<evidence type="ECO:0000313" key="2">
    <source>
        <dbReference type="Proteomes" id="UP000593573"/>
    </source>
</evidence>
<keyword evidence="2" id="KW-1185">Reference proteome</keyword>
<dbReference type="AlphaFoldDB" id="A0A7J8WCF6"/>
<dbReference type="PANTHER" id="PTHR48200">
    <property type="entry name" value="PROTEIN, PUTATIVE-RELATED"/>
    <property type="match status" value="1"/>
</dbReference>
<organism evidence="1 2">
    <name type="scientific">Gossypium klotzschianum</name>
    <dbReference type="NCBI Taxonomy" id="34286"/>
    <lineage>
        <taxon>Eukaryota</taxon>
        <taxon>Viridiplantae</taxon>
        <taxon>Streptophyta</taxon>
        <taxon>Embryophyta</taxon>
        <taxon>Tracheophyta</taxon>
        <taxon>Spermatophyta</taxon>
        <taxon>Magnoliopsida</taxon>
        <taxon>eudicotyledons</taxon>
        <taxon>Gunneridae</taxon>
        <taxon>Pentapetalae</taxon>
        <taxon>rosids</taxon>
        <taxon>malvids</taxon>
        <taxon>Malvales</taxon>
        <taxon>Malvaceae</taxon>
        <taxon>Malvoideae</taxon>
        <taxon>Gossypium</taxon>
    </lineage>
</organism>
<dbReference type="PANTHER" id="PTHR48200:SF1">
    <property type="entry name" value="AMINOTRANSFERASE-LIKE PLANT MOBILE DOMAIN-CONTAINING PROTEIN"/>
    <property type="match status" value="1"/>
</dbReference>
<comment type="caution">
    <text evidence="1">The sequence shown here is derived from an EMBL/GenBank/DDBJ whole genome shotgun (WGS) entry which is preliminary data.</text>
</comment>
<dbReference type="OrthoDB" id="999492at2759"/>
<protein>
    <submittedName>
        <fullName evidence="1">Uncharacterized protein</fullName>
    </submittedName>
</protein>